<dbReference type="OrthoDB" id="9802388at2"/>
<dbReference type="PRINTS" id="PR01590">
    <property type="entry name" value="HTHFIS"/>
</dbReference>
<dbReference type="GO" id="GO:0000160">
    <property type="term" value="P:phosphorelay signal transduction system"/>
    <property type="evidence" value="ECO:0007669"/>
    <property type="project" value="UniProtKB-KW"/>
</dbReference>
<dbReference type="Pfam" id="PF25601">
    <property type="entry name" value="AAA_lid_14"/>
    <property type="match status" value="1"/>
</dbReference>
<dbReference type="InterPro" id="IPR002197">
    <property type="entry name" value="HTH_Fis"/>
</dbReference>
<reference evidence="10 11" key="1">
    <citation type="submission" date="2015-12" db="EMBL/GenBank/DDBJ databases">
        <title>Genome sequence of the marine Rhodobacteraceae strain O3.65, Candidatus Tritonibacter horizontis.</title>
        <authorList>
            <person name="Poehlein A."/>
            <person name="Giebel H.A."/>
            <person name="Voget S."/>
            <person name="Brinkhoff T."/>
        </authorList>
    </citation>
    <scope>NUCLEOTIDE SEQUENCE [LARGE SCALE GENOMIC DNA]</scope>
    <source>
        <strain evidence="10 11">O3.65</strain>
    </source>
</reference>
<evidence type="ECO:0000256" key="7">
    <source>
        <dbReference type="PROSITE-ProRule" id="PRU00169"/>
    </source>
</evidence>
<dbReference type="RefSeq" id="WP_068245065.1">
    <property type="nucleotide sequence ID" value="NZ_LPUY01000077.1"/>
</dbReference>
<dbReference type="AlphaFoldDB" id="A0A132BV28"/>
<dbReference type="InterPro" id="IPR009057">
    <property type="entry name" value="Homeodomain-like_sf"/>
</dbReference>
<dbReference type="PANTHER" id="PTHR32071">
    <property type="entry name" value="TRANSCRIPTIONAL REGULATORY PROTEIN"/>
    <property type="match status" value="1"/>
</dbReference>
<comment type="caution">
    <text evidence="10">The sequence shown here is derived from an EMBL/GenBank/DDBJ whole genome shotgun (WGS) entry which is preliminary data.</text>
</comment>
<dbReference type="PATRIC" id="fig|1768241.3.peg.3023"/>
<dbReference type="Gene3D" id="3.40.50.2300">
    <property type="match status" value="1"/>
</dbReference>
<organism evidence="10 11">
    <name type="scientific">Tritonibacter horizontis</name>
    <dbReference type="NCBI Taxonomy" id="1768241"/>
    <lineage>
        <taxon>Bacteria</taxon>
        <taxon>Pseudomonadati</taxon>
        <taxon>Pseudomonadota</taxon>
        <taxon>Alphaproteobacteria</taxon>
        <taxon>Rhodobacterales</taxon>
        <taxon>Paracoccaceae</taxon>
        <taxon>Tritonibacter</taxon>
    </lineage>
</organism>
<dbReference type="InterPro" id="IPR001789">
    <property type="entry name" value="Sig_transdc_resp-reg_receiver"/>
</dbReference>
<evidence type="ECO:0000256" key="3">
    <source>
        <dbReference type="ARBA" id="ARBA00022840"/>
    </source>
</evidence>
<evidence type="ECO:0000256" key="2">
    <source>
        <dbReference type="ARBA" id="ARBA00022741"/>
    </source>
</evidence>
<dbReference type="InterPro" id="IPR011006">
    <property type="entry name" value="CheY-like_superfamily"/>
</dbReference>
<evidence type="ECO:0000259" key="9">
    <source>
        <dbReference type="PROSITE" id="PS50110"/>
    </source>
</evidence>
<dbReference type="CDD" id="cd00009">
    <property type="entry name" value="AAA"/>
    <property type="match status" value="1"/>
</dbReference>
<dbReference type="SUPFAM" id="SSF46689">
    <property type="entry name" value="Homeodomain-like"/>
    <property type="match status" value="1"/>
</dbReference>
<keyword evidence="5" id="KW-0805">Transcription regulation</keyword>
<feature type="domain" description="Response regulatory" evidence="9">
    <location>
        <begin position="8"/>
        <end position="122"/>
    </location>
</feature>
<dbReference type="GO" id="GO:0006355">
    <property type="term" value="P:regulation of DNA-templated transcription"/>
    <property type="evidence" value="ECO:0007669"/>
    <property type="project" value="InterPro"/>
</dbReference>
<proteinExistence type="predicted"/>
<dbReference type="PROSITE" id="PS50045">
    <property type="entry name" value="SIGMA54_INTERACT_4"/>
    <property type="match status" value="1"/>
</dbReference>
<protein>
    <submittedName>
        <fullName evidence="10">C4-dicarboxylate transport transcriptional regulatory protein DctD</fullName>
    </submittedName>
</protein>
<keyword evidence="3" id="KW-0067">ATP-binding</keyword>
<keyword evidence="6" id="KW-0804">Transcription</keyword>
<evidence type="ECO:0000256" key="1">
    <source>
        <dbReference type="ARBA" id="ARBA00022553"/>
    </source>
</evidence>
<dbReference type="Pfam" id="PF14532">
    <property type="entry name" value="Sigma54_activ_2"/>
    <property type="match status" value="1"/>
</dbReference>
<dbReference type="CDD" id="cd17549">
    <property type="entry name" value="REC_DctD-like"/>
    <property type="match status" value="1"/>
</dbReference>
<evidence type="ECO:0000313" key="10">
    <source>
        <dbReference type="EMBL" id="KUP92248.1"/>
    </source>
</evidence>
<keyword evidence="4" id="KW-0902">Two-component regulatory system</keyword>
<dbReference type="PANTHER" id="PTHR32071:SF57">
    <property type="entry name" value="C4-DICARBOXYLATE TRANSPORT TRANSCRIPTIONAL REGULATORY PROTEIN DCTD"/>
    <property type="match status" value="1"/>
</dbReference>
<dbReference type="Proteomes" id="UP000068382">
    <property type="component" value="Unassembled WGS sequence"/>
</dbReference>
<sequence>MSAGDIRKILLVDDDAAVREALSQTLDLYDLEALTAGSFVAAKDQITPEFRGVILSDMRMPGRDGFHLLAYAQQVDAELPVVLLTGEGDIPMAVRAMSEGAFDFLEKPCATVTLKAVLERALRTRALVLENRQLKTQLERGDPAARMLYGTSPQAHELRARVRSVAPTDAEVLVSGPPGSGIPKVAEVVHLMSRRGQRAFVKRPCAGLTPDAFEALCQSAEGGSLFLDELSAMPEETQFAVLEQLEQGGAVRIIGGSSTDLAAPVASGKFNAELFYRLDVMRVRIPSLAERRDDIPVLFQHYVSQAAEQAGIDAPDISPDFLAGLMAQDWPGNARSLMSAAMRFVLGMPDEVTEAGDLGLGEQMAQVERSLLIAALGRQNGRASAAAQALKLPRKTFYDKLAKYGIRPEDYRR</sequence>
<dbReference type="InterPro" id="IPR058031">
    <property type="entry name" value="AAA_lid_NorR"/>
</dbReference>
<dbReference type="Gene3D" id="3.40.50.300">
    <property type="entry name" value="P-loop containing nucleotide triphosphate hydrolases"/>
    <property type="match status" value="1"/>
</dbReference>
<evidence type="ECO:0000259" key="8">
    <source>
        <dbReference type="PROSITE" id="PS50045"/>
    </source>
</evidence>
<evidence type="ECO:0000313" key="11">
    <source>
        <dbReference type="Proteomes" id="UP000068382"/>
    </source>
</evidence>
<dbReference type="InterPro" id="IPR027417">
    <property type="entry name" value="P-loop_NTPase"/>
</dbReference>
<dbReference type="Gene3D" id="1.10.8.60">
    <property type="match status" value="1"/>
</dbReference>
<dbReference type="InterPro" id="IPR002078">
    <property type="entry name" value="Sigma_54_int"/>
</dbReference>
<keyword evidence="2" id="KW-0547">Nucleotide-binding</keyword>
<dbReference type="EMBL" id="LPUY01000077">
    <property type="protein sequence ID" value="KUP92248.1"/>
    <property type="molecule type" value="Genomic_DNA"/>
</dbReference>
<dbReference type="GO" id="GO:0043565">
    <property type="term" value="F:sequence-specific DNA binding"/>
    <property type="evidence" value="ECO:0007669"/>
    <property type="project" value="InterPro"/>
</dbReference>
<dbReference type="SMART" id="SM00448">
    <property type="entry name" value="REC"/>
    <property type="match status" value="1"/>
</dbReference>
<keyword evidence="11" id="KW-1185">Reference proteome</keyword>
<evidence type="ECO:0000256" key="6">
    <source>
        <dbReference type="ARBA" id="ARBA00023163"/>
    </source>
</evidence>
<dbReference type="PROSITE" id="PS50110">
    <property type="entry name" value="RESPONSE_REGULATORY"/>
    <property type="match status" value="1"/>
</dbReference>
<evidence type="ECO:0000256" key="5">
    <source>
        <dbReference type="ARBA" id="ARBA00023015"/>
    </source>
</evidence>
<dbReference type="GO" id="GO:0005524">
    <property type="term" value="F:ATP binding"/>
    <property type="evidence" value="ECO:0007669"/>
    <property type="project" value="UniProtKB-KW"/>
</dbReference>
<dbReference type="Gene3D" id="1.10.10.60">
    <property type="entry name" value="Homeodomain-like"/>
    <property type="match status" value="1"/>
</dbReference>
<keyword evidence="1 7" id="KW-0597">Phosphoprotein</keyword>
<dbReference type="SUPFAM" id="SSF52540">
    <property type="entry name" value="P-loop containing nucleoside triphosphate hydrolases"/>
    <property type="match status" value="1"/>
</dbReference>
<accession>A0A132BV28</accession>
<name>A0A132BV28_9RHOB</name>
<dbReference type="Pfam" id="PF00072">
    <property type="entry name" value="Response_reg"/>
    <property type="match status" value="1"/>
</dbReference>
<dbReference type="Pfam" id="PF02954">
    <property type="entry name" value="HTH_8"/>
    <property type="match status" value="1"/>
</dbReference>
<dbReference type="FunFam" id="3.40.50.2300:FF:000018">
    <property type="entry name" value="DNA-binding transcriptional regulator NtrC"/>
    <property type="match status" value="1"/>
</dbReference>
<feature type="modified residue" description="4-aspartylphosphate" evidence="7">
    <location>
        <position position="57"/>
    </location>
</feature>
<evidence type="ECO:0000256" key="4">
    <source>
        <dbReference type="ARBA" id="ARBA00023012"/>
    </source>
</evidence>
<dbReference type="SUPFAM" id="SSF52172">
    <property type="entry name" value="CheY-like"/>
    <property type="match status" value="1"/>
</dbReference>
<gene>
    <name evidence="10" type="primary">dctD_1</name>
    <name evidence="10" type="ORF">TRIHO_28860</name>
</gene>
<feature type="domain" description="Sigma-54 factor interaction" evidence="8">
    <location>
        <begin position="148"/>
        <end position="346"/>
    </location>
</feature>